<name>A0A812JNZ2_9DINO</name>
<proteinExistence type="predicted"/>
<dbReference type="InterPro" id="IPR000387">
    <property type="entry name" value="Tyr_Pase_dom"/>
</dbReference>
<dbReference type="InterPro" id="IPR051281">
    <property type="entry name" value="Dual-spec_lipid-protein_phosph"/>
</dbReference>
<dbReference type="GO" id="GO:0016314">
    <property type="term" value="F:phosphatidylinositol-3,4,5-trisphosphate 3-phosphatase activity"/>
    <property type="evidence" value="ECO:0007669"/>
    <property type="project" value="TreeGrafter"/>
</dbReference>
<evidence type="ECO:0000259" key="3">
    <source>
        <dbReference type="PROSITE" id="PS50056"/>
    </source>
</evidence>
<keyword evidence="1" id="KW-0378">Hydrolase</keyword>
<dbReference type="Proteomes" id="UP000601435">
    <property type="component" value="Unassembled WGS sequence"/>
</dbReference>
<evidence type="ECO:0000313" key="6">
    <source>
        <dbReference type="EMBL" id="CAE7211031.1"/>
    </source>
</evidence>
<dbReference type="SUPFAM" id="SSF52799">
    <property type="entry name" value="(Phosphotyrosine protein) phosphatases II"/>
    <property type="match status" value="1"/>
</dbReference>
<feature type="domain" description="Tyrosine specific protein phosphatases" evidence="3">
    <location>
        <begin position="125"/>
        <end position="196"/>
    </location>
</feature>
<dbReference type="InterPro" id="IPR029021">
    <property type="entry name" value="Prot-tyrosine_phosphatase-like"/>
</dbReference>
<accession>A0A812JNZ2</accession>
<organism evidence="6 7">
    <name type="scientific">Symbiodinium necroappetens</name>
    <dbReference type="NCBI Taxonomy" id="1628268"/>
    <lineage>
        <taxon>Eukaryota</taxon>
        <taxon>Sar</taxon>
        <taxon>Alveolata</taxon>
        <taxon>Dinophyceae</taxon>
        <taxon>Suessiales</taxon>
        <taxon>Symbiodiniaceae</taxon>
        <taxon>Symbiodinium</taxon>
    </lineage>
</organism>
<dbReference type="PROSITE" id="PS50056">
    <property type="entry name" value="TYR_PHOSPHATASE_2"/>
    <property type="match status" value="1"/>
</dbReference>
<evidence type="ECO:0000259" key="5">
    <source>
        <dbReference type="PROSITE" id="PS51182"/>
    </source>
</evidence>
<dbReference type="InterPro" id="IPR014020">
    <property type="entry name" value="Tensin_C2-dom"/>
</dbReference>
<feature type="region of interest" description="Disordered" evidence="2">
    <location>
        <begin position="380"/>
        <end position="446"/>
    </location>
</feature>
<dbReference type="OrthoDB" id="439488at2759"/>
<dbReference type="PROSITE" id="PS00383">
    <property type="entry name" value="TYR_PHOSPHATASE_1"/>
    <property type="match status" value="1"/>
</dbReference>
<dbReference type="PROSITE" id="PS51181">
    <property type="entry name" value="PPASE_TENSIN"/>
    <property type="match status" value="1"/>
</dbReference>
<evidence type="ECO:0000313" key="7">
    <source>
        <dbReference type="Proteomes" id="UP000601435"/>
    </source>
</evidence>
<dbReference type="EMBL" id="CAJNJA010006487">
    <property type="protein sequence ID" value="CAE7211031.1"/>
    <property type="molecule type" value="Genomic_DNA"/>
</dbReference>
<evidence type="ECO:0000256" key="2">
    <source>
        <dbReference type="SAM" id="MobiDB-lite"/>
    </source>
</evidence>
<dbReference type="GO" id="GO:0005829">
    <property type="term" value="C:cytosol"/>
    <property type="evidence" value="ECO:0007669"/>
    <property type="project" value="TreeGrafter"/>
</dbReference>
<dbReference type="Pfam" id="PF10409">
    <property type="entry name" value="PTEN_C2"/>
    <property type="match status" value="1"/>
</dbReference>
<feature type="domain" description="Phosphatase tensin-type" evidence="4">
    <location>
        <begin position="49"/>
        <end position="207"/>
    </location>
</feature>
<feature type="compositionally biased region" description="Basic and acidic residues" evidence="2">
    <location>
        <begin position="380"/>
        <end position="390"/>
    </location>
</feature>
<dbReference type="SUPFAM" id="SSF49562">
    <property type="entry name" value="C2 domain (Calcium/lipid-binding domain, CaLB)"/>
    <property type="match status" value="1"/>
</dbReference>
<protein>
    <submittedName>
        <fullName evidence="6">Tns3 protein</fullName>
    </submittedName>
</protein>
<sequence length="446" mass="49678">MPLEKVDQLQDTDFVQKFAEVDFVQKARDAANQVAEAANKVSESVQAEYRRTFEELDCQIYTLQPDLVIMEYPGIETIERLAKRLNESYSQKMLIFDFSEEPYESSKFDGEVVGINMQKMEVPPLKLVAELCLTASQWLATDSGHLLVLHCRSGYGRSGLLGACFESFRTHRSPKEALQTIAERLPLRMLPSQQRYLGYFHQFLEGTTPQPKRLRLSKVLLSGVPSFEAEGSVAFRPFIEVWVAGELAYSSFKGGKSDEAVWPSSYASSDSVVAFPLPGQLVVSGDVLIQVFHLYLDAKRELAMKLAFHTNFVTEGLQLSKFELDAACNDDRFTDDFFVDLVFEEVPRNEDSTEEEEKVQQAAAEDALVFEKARVASAELREQDEKKRAQAAEAQGADEGDVEAELEAILRDAPAEGSPKDVANGGGGQDDDKELVLPGIHGARPL</sequence>
<feature type="compositionally biased region" description="Acidic residues" evidence="2">
    <location>
        <begin position="396"/>
        <end position="406"/>
    </location>
</feature>
<keyword evidence="7" id="KW-1185">Reference proteome</keyword>
<dbReference type="AlphaFoldDB" id="A0A812JNZ2"/>
<feature type="domain" description="C2 tensin-type" evidence="5">
    <location>
        <begin position="211"/>
        <end position="346"/>
    </location>
</feature>
<dbReference type="InterPro" id="IPR035892">
    <property type="entry name" value="C2_domain_sf"/>
</dbReference>
<dbReference type="Gene3D" id="2.60.40.1110">
    <property type="match status" value="1"/>
</dbReference>
<dbReference type="Gene3D" id="3.90.190.10">
    <property type="entry name" value="Protein tyrosine phosphatase superfamily"/>
    <property type="match status" value="1"/>
</dbReference>
<dbReference type="PANTHER" id="PTHR12305:SF94">
    <property type="entry name" value="PHOSPHATIDYLINOSITOL-3,4,5-TRISPHOSPHATE 3-PHOSPHATASE"/>
    <property type="match status" value="1"/>
</dbReference>
<dbReference type="SMART" id="SM01326">
    <property type="entry name" value="PTEN_C2"/>
    <property type="match status" value="1"/>
</dbReference>
<gene>
    <name evidence="6" type="primary">Tns3</name>
    <name evidence="6" type="ORF">SNEC2469_LOCUS2139</name>
</gene>
<comment type="caution">
    <text evidence="6">The sequence shown here is derived from an EMBL/GenBank/DDBJ whole genome shotgun (WGS) entry which is preliminary data.</text>
</comment>
<dbReference type="PANTHER" id="PTHR12305">
    <property type="entry name" value="PHOSPHATASE WITH HOMOLOGY TO TENSIN"/>
    <property type="match status" value="1"/>
</dbReference>
<dbReference type="InterPro" id="IPR029023">
    <property type="entry name" value="Tensin_phosphatase"/>
</dbReference>
<dbReference type="InterPro" id="IPR016130">
    <property type="entry name" value="Tyr_Pase_AS"/>
</dbReference>
<evidence type="ECO:0000259" key="4">
    <source>
        <dbReference type="PROSITE" id="PS51181"/>
    </source>
</evidence>
<evidence type="ECO:0000256" key="1">
    <source>
        <dbReference type="ARBA" id="ARBA00022801"/>
    </source>
</evidence>
<reference evidence="6" key="1">
    <citation type="submission" date="2021-02" db="EMBL/GenBank/DDBJ databases">
        <authorList>
            <person name="Dougan E. K."/>
            <person name="Rhodes N."/>
            <person name="Thang M."/>
            <person name="Chan C."/>
        </authorList>
    </citation>
    <scope>NUCLEOTIDE SEQUENCE</scope>
</reference>
<dbReference type="PROSITE" id="PS51182">
    <property type="entry name" value="C2_TENSIN"/>
    <property type="match status" value="1"/>
</dbReference>